<dbReference type="PANTHER" id="PTHR31674">
    <property type="entry name" value="B3 DOMAIN-CONTAINING PROTEIN REM-LIKE 3-RELATED"/>
    <property type="match status" value="1"/>
</dbReference>
<accession>A0A6D2HG68</accession>
<keyword evidence="6" id="KW-0539">Nucleus</keyword>
<evidence type="ECO:0000313" key="9">
    <source>
        <dbReference type="EMBL" id="CAA7015267.1"/>
    </source>
</evidence>
<dbReference type="PANTHER" id="PTHR31674:SF62">
    <property type="entry name" value="B3 DOMAIN-CONTAINING PROTEIN REM14-RELATED"/>
    <property type="match status" value="1"/>
</dbReference>
<feature type="region of interest" description="Disordered" evidence="7">
    <location>
        <begin position="100"/>
        <end position="140"/>
    </location>
</feature>
<feature type="compositionally biased region" description="Polar residues" evidence="7">
    <location>
        <begin position="409"/>
        <end position="418"/>
    </location>
</feature>
<feature type="domain" description="TF-B3" evidence="8">
    <location>
        <begin position="138"/>
        <end position="234"/>
    </location>
</feature>
<feature type="compositionally biased region" description="Basic and acidic residues" evidence="7">
    <location>
        <begin position="374"/>
        <end position="388"/>
    </location>
</feature>
<feature type="domain" description="TF-B3" evidence="8">
    <location>
        <begin position="3"/>
        <end position="95"/>
    </location>
</feature>
<proteinExistence type="predicted"/>
<dbReference type="InterPro" id="IPR039218">
    <property type="entry name" value="REM_fam"/>
</dbReference>
<keyword evidence="2" id="KW-0677">Repeat</keyword>
<feature type="compositionally biased region" description="Acidic residues" evidence="7">
    <location>
        <begin position="108"/>
        <end position="126"/>
    </location>
</feature>
<feature type="compositionally biased region" description="Polar residues" evidence="7">
    <location>
        <begin position="128"/>
        <end position="140"/>
    </location>
</feature>
<organism evidence="9 11">
    <name type="scientific">Microthlaspi erraticum</name>
    <dbReference type="NCBI Taxonomy" id="1685480"/>
    <lineage>
        <taxon>Eukaryota</taxon>
        <taxon>Viridiplantae</taxon>
        <taxon>Streptophyta</taxon>
        <taxon>Embryophyta</taxon>
        <taxon>Tracheophyta</taxon>
        <taxon>Spermatophyta</taxon>
        <taxon>Magnoliopsida</taxon>
        <taxon>eudicotyledons</taxon>
        <taxon>Gunneridae</taxon>
        <taxon>Pentapetalae</taxon>
        <taxon>rosids</taxon>
        <taxon>malvids</taxon>
        <taxon>Brassicales</taxon>
        <taxon>Brassicaceae</taxon>
        <taxon>Coluteocarpeae</taxon>
        <taxon>Microthlaspi</taxon>
    </lineage>
</organism>
<dbReference type="OrthoDB" id="1109907at2759"/>
<gene>
    <name evidence="10" type="ORF">MERR_LOCUS20591</name>
    <name evidence="9" type="ORF">MERR_LOCUS2502</name>
</gene>
<evidence type="ECO:0000256" key="1">
    <source>
        <dbReference type="ARBA" id="ARBA00004123"/>
    </source>
</evidence>
<keyword evidence="11" id="KW-1185">Reference proteome</keyword>
<evidence type="ECO:0000256" key="7">
    <source>
        <dbReference type="SAM" id="MobiDB-lite"/>
    </source>
</evidence>
<evidence type="ECO:0000256" key="6">
    <source>
        <dbReference type="ARBA" id="ARBA00023242"/>
    </source>
</evidence>
<dbReference type="GO" id="GO:0003677">
    <property type="term" value="F:DNA binding"/>
    <property type="evidence" value="ECO:0007669"/>
    <property type="project" value="UniProtKB-KW"/>
</dbReference>
<dbReference type="PROSITE" id="PS50863">
    <property type="entry name" value="B3"/>
    <property type="match status" value="3"/>
</dbReference>
<evidence type="ECO:0000313" key="10">
    <source>
        <dbReference type="EMBL" id="CAA7033356.1"/>
    </source>
</evidence>
<keyword evidence="4" id="KW-0238">DNA-binding</keyword>
<dbReference type="InterPro" id="IPR015300">
    <property type="entry name" value="DNA-bd_pseudobarrel_sf"/>
</dbReference>
<dbReference type="FunFam" id="2.40.330.10:FF:000009">
    <property type="entry name" value="Transcriptional factor B3 family protein"/>
    <property type="match status" value="1"/>
</dbReference>
<dbReference type="AlphaFoldDB" id="A0A6D2HG68"/>
<name>A0A6D2HG68_9BRAS</name>
<evidence type="ECO:0000256" key="2">
    <source>
        <dbReference type="ARBA" id="ARBA00022737"/>
    </source>
</evidence>
<evidence type="ECO:0000313" key="11">
    <source>
        <dbReference type="Proteomes" id="UP000467841"/>
    </source>
</evidence>
<evidence type="ECO:0000256" key="5">
    <source>
        <dbReference type="ARBA" id="ARBA00023163"/>
    </source>
</evidence>
<feature type="region of interest" description="Disordered" evidence="7">
    <location>
        <begin position="358"/>
        <end position="418"/>
    </location>
</feature>
<dbReference type="EMBL" id="CACVBM020000155">
    <property type="protein sequence ID" value="CAA7015267.1"/>
    <property type="molecule type" value="Genomic_DNA"/>
</dbReference>
<dbReference type="Proteomes" id="UP000467841">
    <property type="component" value="Unassembled WGS sequence"/>
</dbReference>
<dbReference type="GO" id="GO:0005634">
    <property type="term" value="C:nucleus"/>
    <property type="evidence" value="ECO:0007669"/>
    <property type="project" value="UniProtKB-SubCell"/>
</dbReference>
<comment type="subcellular location">
    <subcellularLocation>
        <location evidence="1">Nucleus</location>
    </subcellularLocation>
</comment>
<dbReference type="SMART" id="SM01019">
    <property type="entry name" value="B3"/>
    <property type="match status" value="3"/>
</dbReference>
<evidence type="ECO:0000256" key="3">
    <source>
        <dbReference type="ARBA" id="ARBA00023015"/>
    </source>
</evidence>
<feature type="domain" description="TF-B3" evidence="8">
    <location>
        <begin position="258"/>
        <end position="354"/>
    </location>
</feature>
<evidence type="ECO:0000259" key="8">
    <source>
        <dbReference type="PROSITE" id="PS50863"/>
    </source>
</evidence>
<reference evidence="9 11" key="1">
    <citation type="submission" date="2020-01" db="EMBL/GenBank/DDBJ databases">
        <authorList>
            <person name="Mishra B."/>
        </authorList>
    </citation>
    <scope>NUCLEOTIDE SEQUENCE [LARGE SCALE GENOMIC DNA]</scope>
</reference>
<evidence type="ECO:0000256" key="4">
    <source>
        <dbReference type="ARBA" id="ARBA00023125"/>
    </source>
</evidence>
<dbReference type="EMBL" id="CACVBM020001130">
    <property type="protein sequence ID" value="CAA7033356.1"/>
    <property type="molecule type" value="Genomic_DNA"/>
</dbReference>
<dbReference type="SUPFAM" id="SSF101936">
    <property type="entry name" value="DNA-binding pseudobarrel domain"/>
    <property type="match status" value="3"/>
</dbReference>
<sequence>MANKHFFERLLPGFESHLKIPAKFFSDHIEGKHEGETVSLRSDASETKWKVKMEGQRFTQGWKEFVKAHDLRIGDIVVFRHRGDMKFHVTALGPGGCEITPGDRLKVEDEEERVDRSEEEEDDENENLTAKSNHSSPDLNLSVTASNISANRVTVPIAFAKQNGLDKGSQEILLMNEQGESWESEVKSMNSGQLFIVRGWKSFCTANNLEVGESCPFTLLQIATKPVFRLSRPTKEGQNEKSRSPEENEPDKTRETRFVKLTPSVNSLAVGKQHLPVSFTRVNGLDKPTKTILVDKKGTEWSMKLNVDKRGAMYIGSCTWKSFCAANEVGPGESLTLELIPGGANPLFKFFSKVEQSPSEAEAPAHKRSRFQKRSGETKTPAEGESSRRTRASNKSSADQGNLEHTEPGSVSDQVSTVKKSVVDTLTSIRRFQTELKTMEKKLEDSLPGIGNLERRV</sequence>
<keyword evidence="5" id="KW-0804">Transcription</keyword>
<dbReference type="InterPro" id="IPR003340">
    <property type="entry name" value="B3_DNA-bd"/>
</dbReference>
<feature type="compositionally biased region" description="Basic and acidic residues" evidence="7">
    <location>
        <begin position="233"/>
        <end position="256"/>
    </location>
</feature>
<protein>
    <recommendedName>
        <fullName evidence="8">TF-B3 domain-containing protein</fullName>
    </recommendedName>
</protein>
<keyword evidence="3" id="KW-0805">Transcription regulation</keyword>
<dbReference type="Pfam" id="PF02362">
    <property type="entry name" value="B3"/>
    <property type="match status" value="3"/>
</dbReference>
<feature type="region of interest" description="Disordered" evidence="7">
    <location>
        <begin position="230"/>
        <end position="256"/>
    </location>
</feature>
<dbReference type="Gene3D" id="2.40.330.10">
    <property type="entry name" value="DNA-binding pseudobarrel domain"/>
    <property type="match status" value="3"/>
</dbReference>
<dbReference type="CDD" id="cd10017">
    <property type="entry name" value="B3_DNA"/>
    <property type="match status" value="3"/>
</dbReference>